<dbReference type="Gene3D" id="3.90.1150.10">
    <property type="entry name" value="Aspartate Aminotransferase, domain 1"/>
    <property type="match status" value="1"/>
</dbReference>
<dbReference type="PIRSF" id="PIRSF000412">
    <property type="entry name" value="SHMT"/>
    <property type="match status" value="1"/>
</dbReference>
<proteinExistence type="inferred from homology"/>
<dbReference type="NCBIfam" id="NF000586">
    <property type="entry name" value="PRK00011.1"/>
    <property type="match status" value="1"/>
</dbReference>
<evidence type="ECO:0000313" key="6">
    <source>
        <dbReference type="Proteomes" id="UP000228684"/>
    </source>
</evidence>
<protein>
    <recommendedName>
        <fullName evidence="3">Serine hydroxymethyltransferase</fullName>
        <shortName evidence="3">SHMT</shortName>
        <shortName evidence="3">Serine methylase</shortName>
        <ecNumber evidence="3">2.1.2.1</ecNumber>
    </recommendedName>
</protein>
<dbReference type="InterPro" id="IPR039429">
    <property type="entry name" value="SHMT-like_dom"/>
</dbReference>
<keyword evidence="3" id="KW-0963">Cytoplasm</keyword>
<keyword evidence="6" id="KW-1185">Reference proteome</keyword>
<dbReference type="EC" id="2.1.2.1" evidence="3"/>
<evidence type="ECO:0000259" key="4">
    <source>
        <dbReference type="Pfam" id="PF00464"/>
    </source>
</evidence>
<name>A0ABX4MG03_9HYPH</name>
<dbReference type="InterPro" id="IPR015422">
    <property type="entry name" value="PyrdxlP-dep_Trfase_small"/>
</dbReference>
<comment type="cofactor">
    <cofactor evidence="1 3">
        <name>pyridoxal 5'-phosphate</name>
        <dbReference type="ChEBI" id="CHEBI:597326"/>
    </cofactor>
</comment>
<gene>
    <name evidence="3 5" type="primary">glyA</name>
    <name evidence="5" type="ORF">magneo_105</name>
</gene>
<evidence type="ECO:0000256" key="3">
    <source>
        <dbReference type="HAMAP-Rule" id="MF_00051"/>
    </source>
</evidence>
<dbReference type="PANTHER" id="PTHR11680">
    <property type="entry name" value="SERINE HYDROXYMETHYLTRANSFERASE"/>
    <property type="match status" value="1"/>
</dbReference>
<feature type="site" description="Plays an important role in substrate specificity" evidence="3">
    <location>
        <position position="262"/>
    </location>
</feature>
<keyword evidence="3" id="KW-0554">One-carbon metabolism</keyword>
<dbReference type="PANTHER" id="PTHR11680:SF35">
    <property type="entry name" value="SERINE HYDROXYMETHYLTRANSFERASE 1"/>
    <property type="match status" value="1"/>
</dbReference>
<comment type="pathway">
    <text evidence="3">Amino-acid biosynthesis; glycine biosynthesis; glycine from L-serine: step 1/1.</text>
</comment>
<dbReference type="SUPFAM" id="SSF53383">
    <property type="entry name" value="PLP-dependent transferases"/>
    <property type="match status" value="1"/>
</dbReference>
<dbReference type="EMBL" id="NXGM01000022">
    <property type="protein sequence ID" value="PIM95513.1"/>
    <property type="molecule type" value="Genomic_DNA"/>
</dbReference>
<comment type="caution">
    <text evidence="3">Lacks conserved residue(s) required for the propagation of feature annotation.</text>
</comment>
<evidence type="ECO:0000256" key="1">
    <source>
        <dbReference type="ARBA" id="ARBA00001933"/>
    </source>
</evidence>
<comment type="caution">
    <text evidence="5">The sequence shown here is derived from an EMBL/GenBank/DDBJ whole genome shotgun (WGS) entry which is preliminary data.</text>
</comment>
<dbReference type="InterPro" id="IPR015424">
    <property type="entry name" value="PyrdxlP-dep_Trfase"/>
</dbReference>
<sequence>MNNIIKRTWKRFLTIISLTKQQTGTDVVMVNQQCKTNLSKQDIHDTLIESILKNELTRQTTSLNLIATENLVSKAVFKINTNVFINKYTEGYLGSRYYEGCEFVDKLEETAIDRAKCLFKCKYANVQPYSGSQMNQAVVLALLSSGDTIMAMDQKYGGYLKHGSVVNISGMWFKSISYGIDPKTGLINMDEVLNCAMRYRPRLIIVDSNLYPRKIDWKAFRQIADTVESFLLADISHIAGLIVTGLHPSPIGYCDVVTTTTHRSLRGPHGGLILSNNKELFNRISDSLFPGLQDGPMMNIIAAKAMTFLEVQQNDYKTWIKSVVENAKAMVERFKIKNINVVSNGTDNHLIIIDLKTLGIANKQVTSLLNRCCIVLNKNIVSKGSLPTNIISNLRLSTCACTSRGLTKEDFEKVADMIADILLEIKNKGELSLSLEDNTRKQVLNITNKYPINYNV</sequence>
<dbReference type="CDD" id="cd00378">
    <property type="entry name" value="SHMT"/>
    <property type="match status" value="1"/>
</dbReference>
<reference evidence="5" key="1">
    <citation type="submission" date="2017-09" db="EMBL/GenBank/DDBJ databases">
        <authorList>
            <person name="Campbell M.A."/>
            <person name="Lukasik P."/>
            <person name="Simon C."/>
            <person name="McCutcheon J.P."/>
        </authorList>
    </citation>
    <scope>NUCLEOTIDE SEQUENCE [LARGE SCALE GENOMIC DNA]</scope>
    <source>
        <strain evidence="5">MAGNEO</strain>
    </source>
</reference>
<comment type="subunit">
    <text evidence="3">Homodimer.</text>
</comment>
<accession>A0ABX4MG03</accession>
<evidence type="ECO:0000256" key="2">
    <source>
        <dbReference type="ARBA" id="ARBA00022898"/>
    </source>
</evidence>
<keyword evidence="3 5" id="KW-0808">Transferase</keyword>
<keyword evidence="3" id="KW-0028">Amino-acid biosynthesis</keyword>
<evidence type="ECO:0000313" key="5">
    <source>
        <dbReference type="EMBL" id="PIM95513.1"/>
    </source>
</evidence>
<organism evidence="5 6">
    <name type="scientific">Candidatus Hodgkinia cicadicola</name>
    <dbReference type="NCBI Taxonomy" id="573658"/>
    <lineage>
        <taxon>Bacteria</taxon>
        <taxon>Pseudomonadati</taxon>
        <taxon>Pseudomonadota</taxon>
        <taxon>Alphaproteobacteria</taxon>
        <taxon>Hyphomicrobiales</taxon>
        <taxon>Candidatus Hodgkinia</taxon>
    </lineage>
</organism>
<comment type="subcellular location">
    <subcellularLocation>
        <location evidence="3">Cytoplasm</location>
    </subcellularLocation>
</comment>
<dbReference type="InterPro" id="IPR049943">
    <property type="entry name" value="Ser_HO-MeTrfase-like"/>
</dbReference>
<dbReference type="InterPro" id="IPR015421">
    <property type="entry name" value="PyrdxlP-dep_Trfase_major"/>
</dbReference>
<dbReference type="GO" id="GO:0004372">
    <property type="term" value="F:glycine hydroxymethyltransferase activity"/>
    <property type="evidence" value="ECO:0007669"/>
    <property type="project" value="UniProtKB-EC"/>
</dbReference>
<dbReference type="Proteomes" id="UP000228684">
    <property type="component" value="Unassembled WGS sequence"/>
</dbReference>
<dbReference type="InterPro" id="IPR001085">
    <property type="entry name" value="Ser_HO-MeTrfase"/>
</dbReference>
<dbReference type="HAMAP" id="MF_00051">
    <property type="entry name" value="SHMT"/>
    <property type="match status" value="1"/>
</dbReference>
<keyword evidence="2 3" id="KW-0663">Pyridoxal phosphate</keyword>
<comment type="catalytic activity">
    <reaction evidence="3">
        <text>(6R)-5,10-methylene-5,6,7,8-tetrahydrofolate + glycine + H2O = (6S)-5,6,7,8-tetrahydrofolate + L-serine</text>
        <dbReference type="Rhea" id="RHEA:15481"/>
        <dbReference type="ChEBI" id="CHEBI:15377"/>
        <dbReference type="ChEBI" id="CHEBI:15636"/>
        <dbReference type="ChEBI" id="CHEBI:33384"/>
        <dbReference type="ChEBI" id="CHEBI:57305"/>
        <dbReference type="ChEBI" id="CHEBI:57453"/>
        <dbReference type="EC" id="2.1.2.1"/>
    </reaction>
</comment>
<comment type="similarity">
    <text evidence="3">Belongs to the SHMT family.</text>
</comment>
<comment type="function">
    <text evidence="3">Catalyzes the reversible interconversion of serine and glycine with tetrahydrofolate (THF) serving as the one-carbon carrier. This reaction serves as the major source of one-carbon groups required for the biosynthesis of purines, thymidylate, methionine, and other important biomolecules. Also exhibits THF-independent aldolase activity toward beta-hydroxyamino acids, producing glycine and aldehydes, via a retro-aldol mechanism.</text>
</comment>
<dbReference type="Gene3D" id="3.40.640.10">
    <property type="entry name" value="Type I PLP-dependent aspartate aminotransferase-like (Major domain)"/>
    <property type="match status" value="1"/>
</dbReference>
<feature type="domain" description="Serine hydroxymethyltransferase-like" evidence="4">
    <location>
        <begin position="44"/>
        <end position="418"/>
    </location>
</feature>
<comment type="pathway">
    <text evidence="3">One-carbon metabolism; tetrahydrofolate interconversion.</text>
</comment>
<dbReference type="Pfam" id="PF00464">
    <property type="entry name" value="SHMT"/>
    <property type="match status" value="1"/>
</dbReference>